<dbReference type="AlphaFoldDB" id="A0A2Z6IIS2"/>
<gene>
    <name evidence="1" type="ORF">AFERRID_01330</name>
</gene>
<reference evidence="1 2" key="1">
    <citation type="journal article" date="2018" name="Microbiol. Resour. Announc.">
        <title>Complete Genome Sequence of Acidithiobacillus ferridurans JCM 18981.</title>
        <authorList>
            <person name="Miyauchi T."/>
            <person name="Kouzuma A."/>
            <person name="Abe T."/>
            <person name="Watanabe K."/>
        </authorList>
    </citation>
    <scope>NUCLEOTIDE SEQUENCE [LARGE SCALE GENOMIC DNA]</scope>
    <source>
        <strain evidence="2">ATCC 33020 / DSM 29468 / JCM 18981 / 11Fe</strain>
    </source>
</reference>
<evidence type="ECO:0000313" key="2">
    <source>
        <dbReference type="Proteomes" id="UP000280188"/>
    </source>
</evidence>
<dbReference type="RefSeq" id="WP_126604156.1">
    <property type="nucleotide sequence ID" value="NZ_AP018795.1"/>
</dbReference>
<dbReference type="EMBL" id="AP018795">
    <property type="protein sequence ID" value="BBF63915.1"/>
    <property type="molecule type" value="Genomic_DNA"/>
</dbReference>
<protein>
    <submittedName>
        <fullName evidence="1">Uncharacterized protein</fullName>
    </submittedName>
</protein>
<sequence length="226" mass="24996">MAERRKTHGAMTIHQIFEIDAKIGDLYKNGEPGVVAERSVGTAIAKLMARRMANDGKAHIGDVAHVQQLMQCGIAKTTAKRIVKKARNLATDMPPMPDPEIQPQTPEKSRTLSPKAKAGDNIAVPITTESSQVERLKGDARESDGFVWDPKVGDQGDYVAPQTLLSGFIRGRDGDVWDARHGKFLKRSTLQDGYKRKEDDWIWNSTMGMYRDPNPKATNPYGLPDG</sequence>
<proteinExistence type="predicted"/>
<organism evidence="1 2">
    <name type="scientific">Acidithiobacillus ferridurans</name>
    <dbReference type="NCBI Taxonomy" id="1232575"/>
    <lineage>
        <taxon>Bacteria</taxon>
        <taxon>Pseudomonadati</taxon>
        <taxon>Pseudomonadota</taxon>
        <taxon>Acidithiobacillia</taxon>
        <taxon>Acidithiobacillales</taxon>
        <taxon>Acidithiobacillaceae</taxon>
        <taxon>Acidithiobacillus</taxon>
    </lineage>
</organism>
<name>A0A2Z6IIS2_ACIFI</name>
<keyword evidence="2" id="KW-1185">Reference proteome</keyword>
<evidence type="ECO:0000313" key="1">
    <source>
        <dbReference type="EMBL" id="BBF63915.1"/>
    </source>
</evidence>
<accession>A0A2Z6IIS2</accession>
<dbReference type="KEGG" id="afj:AFERRID_01330"/>
<dbReference type="Proteomes" id="UP000280188">
    <property type="component" value="Chromosome"/>
</dbReference>